<proteinExistence type="predicted"/>
<evidence type="ECO:0000256" key="2">
    <source>
        <dbReference type="ARBA" id="ARBA00022553"/>
    </source>
</evidence>
<organism evidence="7 8">
    <name type="scientific">Viridothelium virens</name>
    <name type="common">Speckled blister lichen</name>
    <name type="synonym">Trypethelium virens</name>
    <dbReference type="NCBI Taxonomy" id="1048519"/>
    <lineage>
        <taxon>Eukaryota</taxon>
        <taxon>Fungi</taxon>
        <taxon>Dikarya</taxon>
        <taxon>Ascomycota</taxon>
        <taxon>Pezizomycotina</taxon>
        <taxon>Dothideomycetes</taxon>
        <taxon>Dothideomycetes incertae sedis</taxon>
        <taxon>Trypetheliales</taxon>
        <taxon>Trypetheliaceae</taxon>
        <taxon>Viridothelium</taxon>
    </lineage>
</organism>
<evidence type="ECO:0000313" key="8">
    <source>
        <dbReference type="Proteomes" id="UP000800092"/>
    </source>
</evidence>
<name>A0A6A6HCJ7_VIRVR</name>
<dbReference type="AlphaFoldDB" id="A0A6A6HCJ7"/>
<evidence type="ECO:0000256" key="4">
    <source>
        <dbReference type="ARBA" id="ARBA00023043"/>
    </source>
</evidence>
<dbReference type="InterPro" id="IPR038753">
    <property type="entry name" value="NFKBIL1"/>
</dbReference>
<keyword evidence="4" id="KW-0040">ANK repeat</keyword>
<evidence type="ECO:0000313" key="7">
    <source>
        <dbReference type="EMBL" id="KAF2235767.1"/>
    </source>
</evidence>
<accession>A0A6A6HCJ7</accession>
<dbReference type="OrthoDB" id="412109at2759"/>
<dbReference type="GO" id="GO:0043124">
    <property type="term" value="P:negative regulation of canonical NF-kappaB signal transduction"/>
    <property type="evidence" value="ECO:0007669"/>
    <property type="project" value="InterPro"/>
</dbReference>
<keyword evidence="3" id="KW-0677">Repeat</keyword>
<keyword evidence="5" id="KW-0539">Nucleus</keyword>
<evidence type="ECO:0000256" key="3">
    <source>
        <dbReference type="ARBA" id="ARBA00022737"/>
    </source>
</evidence>
<evidence type="ECO:0000256" key="1">
    <source>
        <dbReference type="ARBA" id="ARBA00004123"/>
    </source>
</evidence>
<dbReference type="PANTHER" id="PTHR15263:SF1">
    <property type="entry name" value="NF-KAPPA-B INHIBITOR-LIKE PROTEIN 1"/>
    <property type="match status" value="1"/>
</dbReference>
<comment type="subcellular location">
    <subcellularLocation>
        <location evidence="1">Nucleus</location>
    </subcellularLocation>
</comment>
<feature type="compositionally biased region" description="Basic residues" evidence="6">
    <location>
        <begin position="45"/>
        <end position="71"/>
    </location>
</feature>
<feature type="region of interest" description="Disordered" evidence="6">
    <location>
        <begin position="1"/>
        <end position="91"/>
    </location>
</feature>
<reference evidence="7" key="1">
    <citation type="journal article" date="2020" name="Stud. Mycol.">
        <title>101 Dothideomycetes genomes: a test case for predicting lifestyles and emergence of pathogens.</title>
        <authorList>
            <person name="Haridas S."/>
            <person name="Albert R."/>
            <person name="Binder M."/>
            <person name="Bloem J."/>
            <person name="Labutti K."/>
            <person name="Salamov A."/>
            <person name="Andreopoulos B."/>
            <person name="Baker S."/>
            <person name="Barry K."/>
            <person name="Bills G."/>
            <person name="Bluhm B."/>
            <person name="Cannon C."/>
            <person name="Castanera R."/>
            <person name="Culley D."/>
            <person name="Daum C."/>
            <person name="Ezra D."/>
            <person name="Gonzalez J."/>
            <person name="Henrissat B."/>
            <person name="Kuo A."/>
            <person name="Liang C."/>
            <person name="Lipzen A."/>
            <person name="Lutzoni F."/>
            <person name="Magnuson J."/>
            <person name="Mondo S."/>
            <person name="Nolan M."/>
            <person name="Ohm R."/>
            <person name="Pangilinan J."/>
            <person name="Park H.-J."/>
            <person name="Ramirez L."/>
            <person name="Alfaro M."/>
            <person name="Sun H."/>
            <person name="Tritt A."/>
            <person name="Yoshinaga Y."/>
            <person name="Zwiers L.-H."/>
            <person name="Turgeon B."/>
            <person name="Goodwin S."/>
            <person name="Spatafora J."/>
            <person name="Crous P."/>
            <person name="Grigoriev I."/>
        </authorList>
    </citation>
    <scope>NUCLEOTIDE SEQUENCE</scope>
    <source>
        <strain evidence="7">Tuck. ex Michener</strain>
    </source>
</reference>
<protein>
    <submittedName>
        <fullName evidence="7">Uncharacterized protein</fullName>
    </submittedName>
</protein>
<dbReference type="EMBL" id="ML991789">
    <property type="protein sequence ID" value="KAF2235767.1"/>
    <property type="molecule type" value="Genomic_DNA"/>
</dbReference>
<dbReference type="PANTHER" id="PTHR15263">
    <property type="entry name" value="I-KAPPA-B-LIKE PROTEIN IKBL"/>
    <property type="match status" value="1"/>
</dbReference>
<feature type="region of interest" description="Disordered" evidence="6">
    <location>
        <begin position="153"/>
        <end position="181"/>
    </location>
</feature>
<sequence length="329" mass="38834">MSDTTLAPDAKAKPFRFKRPRPDDLHDDDLPSQRHSSRSRFEIHRHSRNRKAGHHDHHSSHHRHRSKRRKPSAPSPTHFPQDDSIPDKDEAFREALFDALADDEGADYWSHIYGQPIHTYPRAEAENIYGGAVGDEEYASYVREKMWERSHQHVLEERERRARERERQRHEGERDRGEEEELRKKIEEEEIFRRKVEGSLKRRREKEEGSRWREAWERYQRKWVEAKEALEDQQKEKSIDAMAIIPWPVESGKAKHVSKDGVDVFFRNSLLSLGSSAKGATLRAERVRWHPDKIQHRFGGQAIDAATMKLVNTVFLTVDSLYDDNKSER</sequence>
<dbReference type="Proteomes" id="UP000800092">
    <property type="component" value="Unassembled WGS sequence"/>
</dbReference>
<gene>
    <name evidence="7" type="ORF">EV356DRAFT_513651</name>
</gene>
<keyword evidence="2" id="KW-0597">Phosphoprotein</keyword>
<keyword evidence="8" id="KW-1185">Reference proteome</keyword>
<feature type="compositionally biased region" description="Basic and acidic residues" evidence="6">
    <location>
        <begin position="20"/>
        <end position="32"/>
    </location>
</feature>
<evidence type="ECO:0000256" key="5">
    <source>
        <dbReference type="ARBA" id="ARBA00023242"/>
    </source>
</evidence>
<dbReference type="GO" id="GO:0005634">
    <property type="term" value="C:nucleus"/>
    <property type="evidence" value="ECO:0007669"/>
    <property type="project" value="UniProtKB-SubCell"/>
</dbReference>
<evidence type="ECO:0000256" key="6">
    <source>
        <dbReference type="SAM" id="MobiDB-lite"/>
    </source>
</evidence>